<dbReference type="OrthoDB" id="3723182at2"/>
<comment type="caution">
    <text evidence="2">The sequence shown here is derived from an EMBL/GenBank/DDBJ whole genome shotgun (WGS) entry which is preliminary data.</text>
</comment>
<gene>
    <name evidence="2" type="ORF">B8W66_01735</name>
</gene>
<keyword evidence="3" id="KW-1185">Reference proteome</keyword>
<dbReference type="Pfam" id="PF00881">
    <property type="entry name" value="Nitroreductase"/>
    <property type="match status" value="1"/>
</dbReference>
<dbReference type="InterPro" id="IPR052544">
    <property type="entry name" value="Bacteriocin_Proc_Enz"/>
</dbReference>
<dbReference type="EMBL" id="NCXP01000001">
    <property type="protein sequence ID" value="OSC43144.1"/>
    <property type="molecule type" value="Genomic_DNA"/>
</dbReference>
<proteinExistence type="predicted"/>
<name>A0A1X2M0K4_9MYCO</name>
<evidence type="ECO:0000313" key="2">
    <source>
        <dbReference type="EMBL" id="OSC43144.1"/>
    </source>
</evidence>
<dbReference type="SUPFAM" id="SSF55469">
    <property type="entry name" value="FMN-dependent nitroreductase-like"/>
    <property type="match status" value="1"/>
</dbReference>
<dbReference type="InterPro" id="IPR020051">
    <property type="entry name" value="SagB-type_dehydrogenase"/>
</dbReference>
<organism evidence="2 3">
    <name type="scientific">Mycobacterium decipiens</name>
    <dbReference type="NCBI Taxonomy" id="1430326"/>
    <lineage>
        <taxon>Bacteria</taxon>
        <taxon>Bacillati</taxon>
        <taxon>Actinomycetota</taxon>
        <taxon>Actinomycetes</taxon>
        <taxon>Mycobacteriales</taxon>
        <taxon>Mycobacteriaceae</taxon>
        <taxon>Mycobacterium</taxon>
    </lineage>
</organism>
<accession>A0A1X2M0K4</accession>
<evidence type="ECO:0000259" key="1">
    <source>
        <dbReference type="Pfam" id="PF00881"/>
    </source>
</evidence>
<dbReference type="NCBIfam" id="TIGR03605">
    <property type="entry name" value="antibiot_sagB"/>
    <property type="match status" value="1"/>
</dbReference>
<evidence type="ECO:0000313" key="3">
    <source>
        <dbReference type="Proteomes" id="UP000193247"/>
    </source>
</evidence>
<dbReference type="AlphaFoldDB" id="A0A1X2M0K4"/>
<protein>
    <recommendedName>
        <fullName evidence="1">Nitroreductase domain-containing protein</fullName>
    </recommendedName>
</protein>
<dbReference type="PANTHER" id="PTHR43745:SF2">
    <property type="entry name" value="NITROREDUCTASE MJ1384-RELATED"/>
    <property type="match status" value="1"/>
</dbReference>
<dbReference type="Gene3D" id="3.40.109.10">
    <property type="entry name" value="NADH Oxidase"/>
    <property type="match status" value="1"/>
</dbReference>
<sequence length="355" mass="39040">MNDSATRYERNPHLLLEWEPGRDDATVFNPDARRRFRVKPALVNLLGQLDQPRTVTDIGLRWTESPGTDRLAGLLSQLTDAGIVRTSPPCPSAVTETAPAWTPCELAVHWQAGRGPQADARFGEPPPSRLNHPEATATIALPDDQHAPSSRSLAETLTYRRSTRRYAPQPVPLRQLGAFLHRSARVQRHLSGRDELGTLGDMTQRPAPSGGARHSLEIYLVARNVAELAAGAYHYDPFDHALHQLAPWTAELEQTLRHTTVQPAQLKAPPPASLYLASYAARTTWKYKGMALSLIYRDTGCLLQTLALAATDLGLASCITARLESPITAPFLRGRDREFIHTGNLALGIPYQAPT</sequence>
<dbReference type="InterPro" id="IPR029479">
    <property type="entry name" value="Nitroreductase"/>
</dbReference>
<feature type="domain" description="Nitroreductase" evidence="1">
    <location>
        <begin position="158"/>
        <end position="321"/>
    </location>
</feature>
<dbReference type="PANTHER" id="PTHR43745">
    <property type="entry name" value="NITROREDUCTASE MJ1384-RELATED"/>
    <property type="match status" value="1"/>
</dbReference>
<dbReference type="GO" id="GO:0016491">
    <property type="term" value="F:oxidoreductase activity"/>
    <property type="evidence" value="ECO:0007669"/>
    <property type="project" value="InterPro"/>
</dbReference>
<dbReference type="Proteomes" id="UP000193247">
    <property type="component" value="Unassembled WGS sequence"/>
</dbReference>
<reference evidence="2 3" key="1">
    <citation type="submission" date="2017-04" db="EMBL/GenBank/DDBJ databases">
        <title>The new phylogeny of genus Mycobacterium.</title>
        <authorList>
            <person name="Tortoli E."/>
            <person name="Trovato A."/>
            <person name="Cirillo D.M."/>
        </authorList>
    </citation>
    <scope>NUCLEOTIDE SEQUENCE [LARGE SCALE GENOMIC DNA]</scope>
    <source>
        <strain evidence="2 3">TBL 1200985</strain>
    </source>
</reference>
<dbReference type="STRING" id="1430326.B8W66_01735"/>
<dbReference type="CDD" id="cd02142">
    <property type="entry name" value="McbC_SagB-like_oxidoreductase"/>
    <property type="match status" value="1"/>
</dbReference>
<dbReference type="RefSeq" id="WP_085323282.1">
    <property type="nucleotide sequence ID" value="NZ_NCXP01000001.1"/>
</dbReference>
<dbReference type="InterPro" id="IPR000415">
    <property type="entry name" value="Nitroreductase-like"/>
</dbReference>